<feature type="domain" description="DC1" evidence="2">
    <location>
        <begin position="123"/>
        <end position="164"/>
    </location>
</feature>
<evidence type="ECO:0000313" key="4">
    <source>
        <dbReference type="Proteomes" id="UP000077755"/>
    </source>
</evidence>
<dbReference type="Pfam" id="PF03107">
    <property type="entry name" value="C1_2"/>
    <property type="match status" value="4"/>
</dbReference>
<dbReference type="PANTHER" id="PTHR32410">
    <property type="entry name" value="CYSTEINE/HISTIDINE-RICH C1 DOMAIN FAMILY PROTEIN"/>
    <property type="match status" value="1"/>
</dbReference>
<accession>A0AAF0WIL3</accession>
<feature type="domain" description="DC1" evidence="2">
    <location>
        <begin position="71"/>
        <end position="112"/>
    </location>
</feature>
<dbReference type="SUPFAM" id="SSF57889">
    <property type="entry name" value="Cysteine-rich domain"/>
    <property type="match status" value="2"/>
</dbReference>
<dbReference type="AlphaFoldDB" id="A0AAF0WIL3"/>
<organism evidence="3 4">
    <name type="scientific">Daucus carota subsp. sativus</name>
    <name type="common">Carrot</name>
    <dbReference type="NCBI Taxonomy" id="79200"/>
    <lineage>
        <taxon>Eukaryota</taxon>
        <taxon>Viridiplantae</taxon>
        <taxon>Streptophyta</taxon>
        <taxon>Embryophyta</taxon>
        <taxon>Tracheophyta</taxon>
        <taxon>Spermatophyta</taxon>
        <taxon>Magnoliopsida</taxon>
        <taxon>eudicotyledons</taxon>
        <taxon>Gunneridae</taxon>
        <taxon>Pentapetalae</taxon>
        <taxon>asterids</taxon>
        <taxon>campanulids</taxon>
        <taxon>Apiales</taxon>
        <taxon>Apiaceae</taxon>
        <taxon>Apioideae</taxon>
        <taxon>Scandiceae</taxon>
        <taxon>Daucinae</taxon>
        <taxon>Daucus</taxon>
        <taxon>Daucus sect. Daucus</taxon>
    </lineage>
</organism>
<feature type="domain" description="DC1" evidence="2">
    <location>
        <begin position="371"/>
        <end position="417"/>
    </location>
</feature>
<evidence type="ECO:0000313" key="3">
    <source>
        <dbReference type="EMBL" id="WOG90334.1"/>
    </source>
</evidence>
<dbReference type="EMBL" id="CP093344">
    <property type="protein sequence ID" value="WOG90334.1"/>
    <property type="molecule type" value="Genomic_DNA"/>
</dbReference>
<keyword evidence="1" id="KW-0677">Repeat</keyword>
<reference evidence="3" key="1">
    <citation type="journal article" date="2016" name="Nat. Genet.">
        <title>A high-quality carrot genome assembly provides new insights into carotenoid accumulation and asterid genome evolution.</title>
        <authorList>
            <person name="Iorizzo M."/>
            <person name="Ellison S."/>
            <person name="Senalik D."/>
            <person name="Zeng P."/>
            <person name="Satapoomin P."/>
            <person name="Huang J."/>
            <person name="Bowman M."/>
            <person name="Iovene M."/>
            <person name="Sanseverino W."/>
            <person name="Cavagnaro P."/>
            <person name="Yildiz M."/>
            <person name="Macko-Podgorni A."/>
            <person name="Moranska E."/>
            <person name="Grzebelus E."/>
            <person name="Grzebelus D."/>
            <person name="Ashrafi H."/>
            <person name="Zheng Z."/>
            <person name="Cheng S."/>
            <person name="Spooner D."/>
            <person name="Van Deynze A."/>
            <person name="Simon P."/>
        </authorList>
    </citation>
    <scope>NUCLEOTIDE SEQUENCE</scope>
    <source>
        <tissue evidence="3">Leaf</tissue>
    </source>
</reference>
<reference evidence="3" key="2">
    <citation type="submission" date="2022-03" db="EMBL/GenBank/DDBJ databases">
        <title>Draft title - Genomic analysis of global carrot germplasm unveils the trajectory of domestication and the origin of high carotenoid orange carrot.</title>
        <authorList>
            <person name="Iorizzo M."/>
            <person name="Ellison S."/>
            <person name="Senalik D."/>
            <person name="Macko-Podgorni A."/>
            <person name="Grzebelus D."/>
            <person name="Bostan H."/>
            <person name="Rolling W."/>
            <person name="Curaba J."/>
            <person name="Simon P."/>
        </authorList>
    </citation>
    <scope>NUCLEOTIDE SEQUENCE</scope>
    <source>
        <tissue evidence="3">Leaf</tissue>
    </source>
</reference>
<feature type="domain" description="DC1" evidence="2">
    <location>
        <begin position="175"/>
        <end position="225"/>
    </location>
</feature>
<sequence length="475" mass="54814">MNSLQRFSHPKHPLLLKKDDLLGVDAKCYVCNKTVIGSPTYTCTSHDIECQGLYLHKSCAEFPQRINHENHNQHPLTLRPPLSRWLCDVCLGQGNFVYYCELCEFVLCVDCAFEERVLCHEGHEDTLQLMHRKVLFSCDACYEEAKDSSYVCTTCEFWIHKECALAPLIIQTSPNHHHSLHLIYSIPDMHRYFKRFCAICEGVVQKNSWLYYCHKCTFLVHMKCVTRSDSGSTDNIQDPYNESDLVEFPLPNKESLFDLILSQCGSRFQVVAGEGDNTICAPSTLPYEPDIIEEHWSHKNHPLEKLQYFSIRENANSDNGDDERVLICDGCIQPITATYPSYYACIQCGFFLHSFCATQMPLELPAGTSSFHPQHFLLLKKTECFYNLVKCEVCWFRTNGFYYHCEPCDINIDIRCAFLPARIKHKSHKHHSLVQRPIPSWTTPICSLTKYTIYGGVVYECEICSSFQIHILCLF</sequence>
<protein>
    <recommendedName>
        <fullName evidence="2">DC1 domain-containing protein</fullName>
    </recommendedName>
</protein>
<gene>
    <name evidence="3" type="ORF">DCAR_0209577</name>
</gene>
<dbReference type="Proteomes" id="UP000077755">
    <property type="component" value="Chromosome 2"/>
</dbReference>
<evidence type="ECO:0000256" key="1">
    <source>
        <dbReference type="ARBA" id="ARBA00022737"/>
    </source>
</evidence>
<dbReference type="InterPro" id="IPR053192">
    <property type="entry name" value="Vacuole_Formation_Reg"/>
</dbReference>
<proteinExistence type="predicted"/>
<dbReference type="InterPro" id="IPR046349">
    <property type="entry name" value="C1-like_sf"/>
</dbReference>
<dbReference type="InterPro" id="IPR004146">
    <property type="entry name" value="DC1"/>
</dbReference>
<dbReference type="PANTHER" id="PTHR32410:SF216">
    <property type="entry name" value="PHORBOL-ESTER_DAG-TYPE DOMAIN-CONTAINING PROTEIN"/>
    <property type="match status" value="1"/>
</dbReference>
<keyword evidence="4" id="KW-1185">Reference proteome</keyword>
<evidence type="ECO:0000259" key="2">
    <source>
        <dbReference type="Pfam" id="PF03107"/>
    </source>
</evidence>
<name>A0AAF0WIL3_DAUCS</name>